<dbReference type="EnsemblBacteria" id="ABF41999">
    <property type="protein sequence ID" value="ABF41999"/>
    <property type="gene ID" value="Acid345_2998"/>
</dbReference>
<dbReference type="STRING" id="204669.Acid345_2998"/>
<feature type="compositionally biased region" description="Low complexity" evidence="1">
    <location>
        <begin position="161"/>
        <end position="178"/>
    </location>
</feature>
<protein>
    <submittedName>
        <fullName evidence="3">Uncharacterized protein</fullName>
    </submittedName>
</protein>
<dbReference type="HOGENOM" id="CLU_1508716_0_0_0"/>
<dbReference type="KEGG" id="aba:Acid345_2998"/>
<dbReference type="EMBL" id="CP000360">
    <property type="protein sequence ID" value="ABF41999.1"/>
    <property type="molecule type" value="Genomic_DNA"/>
</dbReference>
<evidence type="ECO:0000256" key="1">
    <source>
        <dbReference type="SAM" id="MobiDB-lite"/>
    </source>
</evidence>
<evidence type="ECO:0000313" key="3">
    <source>
        <dbReference type="EMBL" id="ABF41999.1"/>
    </source>
</evidence>
<reference evidence="3 4" key="1">
    <citation type="journal article" date="2009" name="Appl. Environ. Microbiol.">
        <title>Three genomes from the phylum Acidobacteria provide insight into the lifestyles of these microorganisms in soils.</title>
        <authorList>
            <person name="Ward N.L."/>
            <person name="Challacombe J.F."/>
            <person name="Janssen P.H."/>
            <person name="Henrissat B."/>
            <person name="Coutinho P.M."/>
            <person name="Wu M."/>
            <person name="Xie G."/>
            <person name="Haft D.H."/>
            <person name="Sait M."/>
            <person name="Badger J."/>
            <person name="Barabote R.D."/>
            <person name="Bradley B."/>
            <person name="Brettin T.S."/>
            <person name="Brinkac L.M."/>
            <person name="Bruce D."/>
            <person name="Creasy T."/>
            <person name="Daugherty S.C."/>
            <person name="Davidsen T.M."/>
            <person name="DeBoy R.T."/>
            <person name="Detter J.C."/>
            <person name="Dodson R.J."/>
            <person name="Durkin A.S."/>
            <person name="Ganapathy A."/>
            <person name="Gwinn-Giglio M."/>
            <person name="Han C.S."/>
            <person name="Khouri H."/>
            <person name="Kiss H."/>
            <person name="Kothari S.P."/>
            <person name="Madupu R."/>
            <person name="Nelson K.E."/>
            <person name="Nelson W.C."/>
            <person name="Paulsen I."/>
            <person name="Penn K."/>
            <person name="Ren Q."/>
            <person name="Rosovitz M.J."/>
            <person name="Selengut J.D."/>
            <person name="Shrivastava S."/>
            <person name="Sullivan S.A."/>
            <person name="Tapia R."/>
            <person name="Thompson L.S."/>
            <person name="Watkins K.L."/>
            <person name="Yang Q."/>
            <person name="Yu C."/>
            <person name="Zafar N."/>
            <person name="Zhou L."/>
            <person name="Kuske C.R."/>
        </authorList>
    </citation>
    <scope>NUCLEOTIDE SEQUENCE [LARGE SCALE GENOMIC DNA]</scope>
    <source>
        <strain evidence="3 4">Ellin345</strain>
    </source>
</reference>
<keyword evidence="4" id="KW-1185">Reference proteome</keyword>
<organism evidence="3 4">
    <name type="scientific">Koribacter versatilis (strain Ellin345)</name>
    <dbReference type="NCBI Taxonomy" id="204669"/>
    <lineage>
        <taxon>Bacteria</taxon>
        <taxon>Pseudomonadati</taxon>
        <taxon>Acidobacteriota</taxon>
        <taxon>Terriglobia</taxon>
        <taxon>Terriglobales</taxon>
        <taxon>Candidatus Korobacteraceae</taxon>
        <taxon>Candidatus Korobacter</taxon>
    </lineage>
</organism>
<keyword evidence="2" id="KW-1133">Transmembrane helix</keyword>
<keyword evidence="2" id="KW-0472">Membrane</keyword>
<feature type="transmembrane region" description="Helical" evidence="2">
    <location>
        <begin position="27"/>
        <end position="50"/>
    </location>
</feature>
<dbReference type="OrthoDB" id="129807at2"/>
<sequence length="178" mass="18650">MDTNNHSHPAVNTDVGFDKSDLSVRGIVIFLAGVGIAGVVSHLVIWGMFVGAQKVVPYDQNPNPMATMVTGTEAPPLTNAGPQSVVSFPEPRLQTDDTADMSKFKEEEDKHLYAAHPYQGADGTIHLNINDAMALVAQRGLPTRQAGQQPTATANTDKQTAPKPAAGAKPAAGSPGVQ</sequence>
<evidence type="ECO:0000256" key="2">
    <source>
        <dbReference type="SAM" id="Phobius"/>
    </source>
</evidence>
<dbReference type="AlphaFoldDB" id="Q1IMA1"/>
<feature type="region of interest" description="Disordered" evidence="1">
    <location>
        <begin position="141"/>
        <end position="178"/>
    </location>
</feature>
<evidence type="ECO:0000313" key="4">
    <source>
        <dbReference type="Proteomes" id="UP000002432"/>
    </source>
</evidence>
<feature type="compositionally biased region" description="Polar residues" evidence="1">
    <location>
        <begin position="145"/>
        <end position="159"/>
    </location>
</feature>
<gene>
    <name evidence="3" type="ordered locus">Acid345_2998</name>
</gene>
<dbReference type="eggNOG" id="ENOG5033DPP">
    <property type="taxonomic scope" value="Bacteria"/>
</dbReference>
<accession>Q1IMA1</accession>
<name>Q1IMA1_KORVE</name>
<keyword evidence="2" id="KW-0812">Transmembrane</keyword>
<dbReference type="RefSeq" id="WP_011523800.1">
    <property type="nucleotide sequence ID" value="NC_008009.1"/>
</dbReference>
<proteinExistence type="predicted"/>
<dbReference type="Proteomes" id="UP000002432">
    <property type="component" value="Chromosome"/>
</dbReference>